<comment type="function">
    <text evidence="2">Component of the 19S cap proteasome complex which acts as a regulatory subunit of the 26S proteasome, involved in the ATP-dependent degradation of ubiquitinated proteins.</text>
</comment>
<evidence type="ECO:0000256" key="3">
    <source>
        <dbReference type="ARBA" id="ARBA00093502"/>
    </source>
</evidence>
<dbReference type="SMART" id="SM00088">
    <property type="entry name" value="PINT"/>
    <property type="match status" value="1"/>
</dbReference>
<dbReference type="STRING" id="425264.A0A3G2S3K6"/>
<dbReference type="PROSITE" id="PS50250">
    <property type="entry name" value="PCI"/>
    <property type="match status" value="1"/>
</dbReference>
<proteinExistence type="predicted"/>
<dbReference type="OrthoDB" id="1452at2759"/>
<keyword evidence="6" id="KW-1185">Reference proteome</keyword>
<dbReference type="GO" id="GO:0043161">
    <property type="term" value="P:proteasome-mediated ubiquitin-dependent protein catabolic process"/>
    <property type="evidence" value="ECO:0007669"/>
    <property type="project" value="TreeGrafter"/>
</dbReference>
<dbReference type="Pfam" id="PF10602">
    <property type="entry name" value="RPN7"/>
    <property type="match status" value="1"/>
</dbReference>
<protein>
    <submittedName>
        <fullName evidence="5">26S proteasome non-ATPase regulatory subunit 6</fullName>
    </submittedName>
</protein>
<name>A0A3G2S3K6_MALR7</name>
<dbReference type="Pfam" id="PF21154">
    <property type="entry name" value="RPN7_PSMD6_C"/>
    <property type="match status" value="1"/>
</dbReference>
<dbReference type="AlphaFoldDB" id="A0A3G2S3K6"/>
<dbReference type="InterPro" id="IPR036390">
    <property type="entry name" value="WH_DNA-bd_sf"/>
</dbReference>
<evidence type="ECO:0000259" key="4">
    <source>
        <dbReference type="PROSITE" id="PS50250"/>
    </source>
</evidence>
<dbReference type="Proteomes" id="UP000269793">
    <property type="component" value="Chromosome II"/>
</dbReference>
<dbReference type="InterPro" id="IPR049549">
    <property type="entry name" value="RPN7_PSMD6_C"/>
</dbReference>
<dbReference type="SUPFAM" id="SSF46785">
    <property type="entry name" value="Winged helix' DNA-binding domain"/>
    <property type="match status" value="1"/>
</dbReference>
<accession>A0A3G2S3K6</accession>
<dbReference type="InterPro" id="IPR000717">
    <property type="entry name" value="PCI_dom"/>
</dbReference>
<evidence type="ECO:0000256" key="2">
    <source>
        <dbReference type="ARBA" id="ARBA00093435"/>
    </source>
</evidence>
<dbReference type="PANTHER" id="PTHR14145:SF1">
    <property type="entry name" value="26S PROTEASOME NON-ATPASE REGULATORY SUBUNIT 6"/>
    <property type="match status" value="1"/>
</dbReference>
<dbReference type="GO" id="GO:0008541">
    <property type="term" value="C:proteasome regulatory particle, lid subcomplex"/>
    <property type="evidence" value="ECO:0007669"/>
    <property type="project" value="UniProtKB-ARBA"/>
</dbReference>
<feature type="domain" description="PCI" evidence="4">
    <location>
        <begin position="194"/>
        <end position="362"/>
    </location>
</feature>
<keyword evidence="1 5" id="KW-0647">Proteasome</keyword>
<dbReference type="Gene3D" id="1.25.40.570">
    <property type="match status" value="1"/>
</dbReference>
<dbReference type="Pfam" id="PF01399">
    <property type="entry name" value="PCI"/>
    <property type="match status" value="1"/>
</dbReference>
<evidence type="ECO:0000256" key="1">
    <source>
        <dbReference type="ARBA" id="ARBA00022942"/>
    </source>
</evidence>
<dbReference type="FunFam" id="1.25.40.570:FF:000005">
    <property type="entry name" value="26S proteasome regulatory subunit N7"/>
    <property type="match status" value="1"/>
</dbReference>
<gene>
    <name evidence="5" type="primary">Psmd6</name>
    <name evidence="5" type="ORF">DNF11_1396</name>
</gene>
<dbReference type="InterPro" id="IPR019585">
    <property type="entry name" value="Rpn7/CSN1"/>
</dbReference>
<sequence>MEDDSVAPIPNPVVQQQVFLLLHTGSNEQVRKSALEKLWRNIEQDEMAPYYEFLLADANVAQYVPRREEILRALREKNSQEIARLDSEQKRAEENEGDIELHTVLKQRAMYLARIGDKEAALPAIDEAFAKATGTGSKIDFMLLKIRLGLFYGDPELTEKSMASAAALIEEGGDWDRRNRLTAYRGVYAASIRDFGESSKRCTEALSTFTATELIEYHDFVLLTILTSMVSRNRRELKQLMESPEILQSIDELPYMREFTSSLYNSEYALFFRTLAEVEQRYLLPSRILSRHTQYYVREMRLISFAQLLESYRSVALDSMAAAFGVTTDYMDRELSRFISAGRLPAVIDKVDGIIENRRPDQKNAQYNRIIKEGDVLLNSLQKLSRTAL</sequence>
<organism evidence="5 6">
    <name type="scientific">Malassezia restricta (strain ATCC 96810 / NBRC 103918 / CBS 7877)</name>
    <name type="common">Seborrheic dermatitis infection agent</name>
    <dbReference type="NCBI Taxonomy" id="425264"/>
    <lineage>
        <taxon>Eukaryota</taxon>
        <taxon>Fungi</taxon>
        <taxon>Dikarya</taxon>
        <taxon>Basidiomycota</taxon>
        <taxon>Ustilaginomycotina</taxon>
        <taxon>Malasseziomycetes</taxon>
        <taxon>Malasseziales</taxon>
        <taxon>Malasseziaceae</taxon>
        <taxon>Malassezia</taxon>
    </lineage>
</organism>
<comment type="subunit">
    <text evidence="3">The 26S proteasome is composed of a core protease, known as the 20S proteasome, capped at one or both ends by the 19S regulatory complex (RC). The RC is composed of at least 18 different subunits in two subcomplexes, the base and the lid, which form the portions proximal and distal to the 20S proteolytic core, respectively. Component of the lid subcomplex of the 19S RC.</text>
</comment>
<dbReference type="InterPro" id="IPR045135">
    <property type="entry name" value="Rpn7_N"/>
</dbReference>
<reference evidence="5 6" key="1">
    <citation type="submission" date="2018-10" db="EMBL/GenBank/DDBJ databases">
        <title>Complete genome sequence of Malassezia restricta CBS 7877.</title>
        <authorList>
            <person name="Morand S.C."/>
            <person name="Bertignac M."/>
            <person name="Iltis A."/>
            <person name="Kolder I."/>
            <person name="Pirovano W."/>
            <person name="Jourdain R."/>
            <person name="Clavaud C."/>
        </authorList>
    </citation>
    <scope>NUCLEOTIDE SEQUENCE [LARGE SCALE GENOMIC DNA]</scope>
    <source>
        <strain evidence="5 6">CBS 7877</strain>
    </source>
</reference>
<dbReference type="EMBL" id="CP033149">
    <property type="protein sequence ID" value="AYO42346.1"/>
    <property type="molecule type" value="Genomic_DNA"/>
</dbReference>
<dbReference type="PANTHER" id="PTHR14145">
    <property type="entry name" value="26S PROTESOME SUBUNIT 6"/>
    <property type="match status" value="1"/>
</dbReference>
<dbReference type="VEuPathDB" id="FungiDB:DNF11_1396"/>
<evidence type="ECO:0000313" key="5">
    <source>
        <dbReference type="EMBL" id="AYO42346.1"/>
    </source>
</evidence>
<evidence type="ECO:0000313" key="6">
    <source>
        <dbReference type="Proteomes" id="UP000269793"/>
    </source>
</evidence>